<gene>
    <name evidence="2" type="ORF">NCTC13076_01021</name>
</gene>
<feature type="transmembrane region" description="Helical" evidence="1">
    <location>
        <begin position="22"/>
        <end position="40"/>
    </location>
</feature>
<keyword evidence="1" id="KW-1133">Transmembrane helix</keyword>
<protein>
    <submittedName>
        <fullName evidence="2">Uncharacterized protein</fullName>
    </submittedName>
</protein>
<keyword evidence="1" id="KW-0812">Transmembrane</keyword>
<keyword evidence="1" id="KW-0472">Membrane</keyword>
<proteinExistence type="predicted"/>
<sequence length="276" mass="31687">MTMPDTIIYWLWGLVKAIPEDIIKGLIASFLILLIIKLVNKVKFLTSKIKNIILNLFNTKIEISTKTTFIESPDYHYTTIRRAENVRSENSNDNDVFLLIIAGVFVASIVVSFFKEYVDYISLFLKWFGLIPLMICILFLFVISISQEVQKVTVKFIAVSIVVSALTLYYGLNLKEMATTMSATITDGRNLFASVYKIFGVFIGVIQQLISYILLLRVISVYIDRKKKKPIQSVRRFIAKTKQFESVMFLSIIVIFLSILSYAFTLEAIHKFLLKQ</sequence>
<feature type="transmembrane region" description="Helical" evidence="1">
    <location>
        <begin position="152"/>
        <end position="172"/>
    </location>
</feature>
<feature type="transmembrane region" description="Helical" evidence="1">
    <location>
        <begin position="244"/>
        <end position="264"/>
    </location>
</feature>
<name>A0A2X1XXR7_9FIRM</name>
<reference evidence="2 3" key="1">
    <citation type="submission" date="2018-06" db="EMBL/GenBank/DDBJ databases">
        <authorList>
            <consortium name="Pathogen Informatics"/>
            <person name="Doyle S."/>
        </authorList>
    </citation>
    <scope>NUCLEOTIDE SEQUENCE [LARGE SCALE GENOMIC DNA]</scope>
    <source>
        <strain evidence="2 3">NCTC13076</strain>
    </source>
</reference>
<feature type="transmembrane region" description="Helical" evidence="1">
    <location>
        <begin position="198"/>
        <end position="223"/>
    </location>
</feature>
<dbReference type="Proteomes" id="UP000250070">
    <property type="component" value="Unassembled WGS sequence"/>
</dbReference>
<evidence type="ECO:0000313" key="2">
    <source>
        <dbReference type="EMBL" id="SPY47567.1"/>
    </source>
</evidence>
<evidence type="ECO:0000256" key="1">
    <source>
        <dbReference type="SAM" id="Phobius"/>
    </source>
</evidence>
<dbReference type="EMBL" id="UATM01000032">
    <property type="protein sequence ID" value="SPY47567.1"/>
    <property type="molecule type" value="Genomic_DNA"/>
</dbReference>
<feature type="transmembrane region" description="Helical" evidence="1">
    <location>
        <begin position="96"/>
        <end position="114"/>
    </location>
</feature>
<evidence type="ECO:0000313" key="3">
    <source>
        <dbReference type="Proteomes" id="UP000250070"/>
    </source>
</evidence>
<feature type="transmembrane region" description="Helical" evidence="1">
    <location>
        <begin position="120"/>
        <end position="145"/>
    </location>
</feature>
<organism evidence="2 3">
    <name type="scientific">Peptoniphilus harei</name>
    <dbReference type="NCBI Taxonomy" id="54005"/>
    <lineage>
        <taxon>Bacteria</taxon>
        <taxon>Bacillati</taxon>
        <taxon>Bacillota</taxon>
        <taxon>Tissierellia</taxon>
        <taxon>Tissierellales</taxon>
        <taxon>Peptoniphilaceae</taxon>
        <taxon>Peptoniphilus</taxon>
    </lineage>
</organism>
<accession>A0A2X1XXR7</accession>
<dbReference type="AlphaFoldDB" id="A0A2X1XXR7"/>